<dbReference type="InterPro" id="IPR001611">
    <property type="entry name" value="Leu-rich_rpt"/>
</dbReference>
<keyword evidence="2" id="KW-1185">Reference proteome</keyword>
<dbReference type="PANTHER" id="PTHR47818">
    <property type="entry name" value="RNI-LIKE SUPERFAMILY PROTEIN"/>
    <property type="match status" value="1"/>
</dbReference>
<organism evidence="1 2">
    <name type="scientific">Trifolium subterraneum</name>
    <name type="common">Subterranean clover</name>
    <dbReference type="NCBI Taxonomy" id="3900"/>
    <lineage>
        <taxon>Eukaryota</taxon>
        <taxon>Viridiplantae</taxon>
        <taxon>Streptophyta</taxon>
        <taxon>Embryophyta</taxon>
        <taxon>Tracheophyta</taxon>
        <taxon>Spermatophyta</taxon>
        <taxon>Magnoliopsida</taxon>
        <taxon>eudicotyledons</taxon>
        <taxon>Gunneridae</taxon>
        <taxon>Pentapetalae</taxon>
        <taxon>rosids</taxon>
        <taxon>fabids</taxon>
        <taxon>Fabales</taxon>
        <taxon>Fabaceae</taxon>
        <taxon>Papilionoideae</taxon>
        <taxon>50 kb inversion clade</taxon>
        <taxon>NPAAA clade</taxon>
        <taxon>Hologalegina</taxon>
        <taxon>IRL clade</taxon>
        <taxon>Trifolieae</taxon>
        <taxon>Trifolium</taxon>
    </lineage>
</organism>
<name>A0A2Z6MAE0_TRISU</name>
<dbReference type="InterPro" id="IPR032675">
    <property type="entry name" value="LRR_dom_sf"/>
</dbReference>
<proteinExistence type="predicted"/>
<sequence>MAEPPRPPPSLTSLCIDDLTRHLLSGDDYVVQDIYELPSHLLDELISRLPPIALYNFNLHMPFQDLNKEDFPHDDSTNNKRKRSSAWNLNTAWQKLFTLRWPNIINQIQPTDWQQTYWESHLQNCLDEAAEIALITSFKGSIGDIQISEQKYSKYSKLSYHCLQFASHVRCLRLQNVLCTAETTRLLRECKLQSLVLRCIRSKEQVDGLCKLITQHSRTLTSLEFIHCTVYVDFINAILDSVGIKGVPKHGIQHLSIVSSSFGKCTVSLPSGLESFLSSARSLCSLKLFDNRLGRNFAKALFVTLLEASSGISVLDLSENEIAGCLSYFNRRLSCGSHLSVGIGKSLQLLRVLNLRGNNLRKDDAENLGYALAYMPNLEDLDISDNSIGDDGIRHLTPYFAGTSQTCSRLACLNLESCHLSAEGVNHLLPTLNGPLKSLSIAENYLGSKVAGALGRFLSTPIEVVDVSGIDLRPSGFQELHNTIQELQNMLLIKEDLKLVKINISKNRGGIETARFLSKLLSDAPQLVDVNAASNCMPIESLPIISSALKSAKGNIQRLDLTGHQWDYKPEHASLHTEFVHNGKPILILPPSSVIAAPLDHDP</sequence>
<dbReference type="OrthoDB" id="120976at2759"/>
<dbReference type="Proteomes" id="UP000242715">
    <property type="component" value="Unassembled WGS sequence"/>
</dbReference>
<dbReference type="SMART" id="SM00368">
    <property type="entry name" value="LRR_RI"/>
    <property type="match status" value="4"/>
</dbReference>
<accession>A0A2Z6MAE0</accession>
<reference evidence="2" key="1">
    <citation type="journal article" date="2017" name="Front. Plant Sci.">
        <title>Climate Clever Clovers: New Paradigm to Reduce the Environmental Footprint of Ruminants by Breeding Low Methanogenic Forages Utilizing Haplotype Variation.</title>
        <authorList>
            <person name="Kaur P."/>
            <person name="Appels R."/>
            <person name="Bayer P.E."/>
            <person name="Keeble-Gagnere G."/>
            <person name="Wang J."/>
            <person name="Hirakawa H."/>
            <person name="Shirasawa K."/>
            <person name="Vercoe P."/>
            <person name="Stefanova K."/>
            <person name="Durmic Z."/>
            <person name="Nichols P."/>
            <person name="Revell C."/>
            <person name="Isobe S.N."/>
            <person name="Edwards D."/>
            <person name="Erskine W."/>
        </authorList>
    </citation>
    <scope>NUCLEOTIDE SEQUENCE [LARGE SCALE GENOMIC DNA]</scope>
    <source>
        <strain evidence="2">cv. Daliak</strain>
    </source>
</reference>
<dbReference type="AlphaFoldDB" id="A0A2Z6MAE0"/>
<dbReference type="PANTHER" id="PTHR47818:SF2">
    <property type="entry name" value="F-BOX DOMAIN-CONTAINING PROTEIN"/>
    <property type="match status" value="1"/>
</dbReference>
<evidence type="ECO:0000313" key="2">
    <source>
        <dbReference type="Proteomes" id="UP000242715"/>
    </source>
</evidence>
<evidence type="ECO:0000313" key="1">
    <source>
        <dbReference type="EMBL" id="GAU19308.1"/>
    </source>
</evidence>
<protein>
    <submittedName>
        <fullName evidence="1">Uncharacterized protein</fullName>
    </submittedName>
</protein>
<gene>
    <name evidence="1" type="ORF">TSUD_335940</name>
</gene>
<dbReference type="SUPFAM" id="SSF52047">
    <property type="entry name" value="RNI-like"/>
    <property type="match status" value="1"/>
</dbReference>
<dbReference type="EMBL" id="DF973197">
    <property type="protein sequence ID" value="GAU19308.1"/>
    <property type="molecule type" value="Genomic_DNA"/>
</dbReference>
<dbReference type="Pfam" id="PF13516">
    <property type="entry name" value="LRR_6"/>
    <property type="match status" value="1"/>
</dbReference>
<dbReference type="Gene3D" id="3.80.10.10">
    <property type="entry name" value="Ribonuclease Inhibitor"/>
    <property type="match status" value="2"/>
</dbReference>